<evidence type="ECO:0000313" key="2">
    <source>
        <dbReference type="EMBL" id="CAF4464447.1"/>
    </source>
</evidence>
<feature type="region of interest" description="Disordered" evidence="1">
    <location>
        <begin position="125"/>
        <end position="153"/>
    </location>
</feature>
<dbReference type="AlphaFoldDB" id="A0A820TE77"/>
<proteinExistence type="predicted"/>
<keyword evidence="3" id="KW-1185">Reference proteome</keyword>
<dbReference type="EMBL" id="CAJOBG010048130">
    <property type="protein sequence ID" value="CAF4464447.1"/>
    <property type="molecule type" value="Genomic_DNA"/>
</dbReference>
<organism evidence="2 3">
    <name type="scientific">Rotaria magnacalcarata</name>
    <dbReference type="NCBI Taxonomy" id="392030"/>
    <lineage>
        <taxon>Eukaryota</taxon>
        <taxon>Metazoa</taxon>
        <taxon>Spiralia</taxon>
        <taxon>Gnathifera</taxon>
        <taxon>Rotifera</taxon>
        <taxon>Eurotatoria</taxon>
        <taxon>Bdelloidea</taxon>
        <taxon>Philodinida</taxon>
        <taxon>Philodinidae</taxon>
        <taxon>Rotaria</taxon>
    </lineage>
</organism>
<evidence type="ECO:0000313" key="3">
    <source>
        <dbReference type="Proteomes" id="UP000663866"/>
    </source>
</evidence>
<protein>
    <submittedName>
        <fullName evidence="2">Uncharacterized protein</fullName>
    </submittedName>
</protein>
<dbReference type="Proteomes" id="UP000663866">
    <property type="component" value="Unassembled WGS sequence"/>
</dbReference>
<feature type="non-terminal residue" evidence="2">
    <location>
        <position position="1"/>
    </location>
</feature>
<sequence length="230" mass="26062">LNSSNREKSVVVNNQRVSSWPPVPDDVVPVDVQYENDEKIRLSQSQVSDRSARVIPILITNNLIEKPNVTSNNLPRISTNEKIPLTPNHSHPINQSKWLQNHIDKSDVQTNTTPGRVNTLRSIFEQPNASSSDSSTLASPMNQRRRIESEESSAKYGDEIRFRTKDLRTSMIHHAEPARIIPYETGLSVRNTNDDQSTSPFTLDQIREITGKQLKSLNDAGQYLQVKFCF</sequence>
<accession>A0A820TE77</accession>
<reference evidence="2" key="1">
    <citation type="submission" date="2021-02" db="EMBL/GenBank/DDBJ databases">
        <authorList>
            <person name="Nowell W R."/>
        </authorList>
    </citation>
    <scope>NUCLEOTIDE SEQUENCE</scope>
</reference>
<evidence type="ECO:0000256" key="1">
    <source>
        <dbReference type="SAM" id="MobiDB-lite"/>
    </source>
</evidence>
<name>A0A820TE77_9BILA</name>
<comment type="caution">
    <text evidence="2">The sequence shown here is derived from an EMBL/GenBank/DDBJ whole genome shotgun (WGS) entry which is preliminary data.</text>
</comment>
<gene>
    <name evidence="2" type="ORF">OVN521_LOCUS38645</name>
</gene>